<dbReference type="EMBL" id="KN735500">
    <property type="protein sequence ID" value="KIH56597.1"/>
    <property type="molecule type" value="Genomic_DNA"/>
</dbReference>
<gene>
    <name evidence="2" type="ORF">ANCDUO_13223</name>
</gene>
<reference evidence="2 3" key="1">
    <citation type="submission" date="2013-12" db="EMBL/GenBank/DDBJ databases">
        <title>Draft genome of the parsitic nematode Ancylostoma duodenale.</title>
        <authorList>
            <person name="Mitreva M."/>
        </authorList>
    </citation>
    <scope>NUCLEOTIDE SEQUENCE [LARGE SCALE GENOMIC DNA]</scope>
    <source>
        <strain evidence="2 3">Zhejiang</strain>
    </source>
</reference>
<organism evidence="2 3">
    <name type="scientific">Ancylostoma duodenale</name>
    <dbReference type="NCBI Taxonomy" id="51022"/>
    <lineage>
        <taxon>Eukaryota</taxon>
        <taxon>Metazoa</taxon>
        <taxon>Ecdysozoa</taxon>
        <taxon>Nematoda</taxon>
        <taxon>Chromadorea</taxon>
        <taxon>Rhabditida</taxon>
        <taxon>Rhabditina</taxon>
        <taxon>Rhabditomorpha</taxon>
        <taxon>Strongyloidea</taxon>
        <taxon>Ancylostomatidae</taxon>
        <taxon>Ancylostomatinae</taxon>
        <taxon>Ancylostoma</taxon>
    </lineage>
</organism>
<evidence type="ECO:0000313" key="3">
    <source>
        <dbReference type="Proteomes" id="UP000054047"/>
    </source>
</evidence>
<keyword evidence="3" id="KW-1185">Reference proteome</keyword>
<accession>A0A0C2D3G2</accession>
<sequence length="81" mass="9000">MEVKMSLLLRVRFCAKEDEDISLLAHTNRVPIVAYSRVAQTDITIQYRYDKGLVTNGKPGPKATTPRPTLPPGQKCEDSVA</sequence>
<dbReference type="OrthoDB" id="5863735at2759"/>
<evidence type="ECO:0000256" key="1">
    <source>
        <dbReference type="SAM" id="MobiDB-lite"/>
    </source>
</evidence>
<feature type="region of interest" description="Disordered" evidence="1">
    <location>
        <begin position="54"/>
        <end position="81"/>
    </location>
</feature>
<dbReference type="Proteomes" id="UP000054047">
    <property type="component" value="Unassembled WGS sequence"/>
</dbReference>
<protein>
    <submittedName>
        <fullName evidence="2">Uncharacterized protein</fullName>
    </submittedName>
</protein>
<dbReference type="AlphaFoldDB" id="A0A0C2D3G2"/>
<name>A0A0C2D3G2_9BILA</name>
<evidence type="ECO:0000313" key="2">
    <source>
        <dbReference type="EMBL" id="KIH56597.1"/>
    </source>
</evidence>
<proteinExistence type="predicted"/>